<organism evidence="1 2">
    <name type="scientific">Paraglomus occultum</name>
    <dbReference type="NCBI Taxonomy" id="144539"/>
    <lineage>
        <taxon>Eukaryota</taxon>
        <taxon>Fungi</taxon>
        <taxon>Fungi incertae sedis</taxon>
        <taxon>Mucoromycota</taxon>
        <taxon>Glomeromycotina</taxon>
        <taxon>Glomeromycetes</taxon>
        <taxon>Paraglomerales</taxon>
        <taxon>Paraglomeraceae</taxon>
        <taxon>Paraglomus</taxon>
    </lineage>
</organism>
<dbReference type="Proteomes" id="UP000789572">
    <property type="component" value="Unassembled WGS sequence"/>
</dbReference>
<evidence type="ECO:0000313" key="2">
    <source>
        <dbReference type="Proteomes" id="UP000789572"/>
    </source>
</evidence>
<proteinExistence type="predicted"/>
<sequence length="49" mass="5340">GKYFAENDGLSLGPGTFVEALEYLANVKSTIVGKPERSFYELALKDMGL</sequence>
<dbReference type="InterPro" id="IPR036412">
    <property type="entry name" value="HAD-like_sf"/>
</dbReference>
<feature type="non-terminal residue" evidence="1">
    <location>
        <position position="49"/>
    </location>
</feature>
<accession>A0A9N9EBR7</accession>
<dbReference type="SUPFAM" id="SSF56784">
    <property type="entry name" value="HAD-like"/>
    <property type="match status" value="1"/>
</dbReference>
<dbReference type="OrthoDB" id="426235at2759"/>
<reference evidence="1" key="1">
    <citation type="submission" date="2021-06" db="EMBL/GenBank/DDBJ databases">
        <authorList>
            <person name="Kallberg Y."/>
            <person name="Tangrot J."/>
            <person name="Rosling A."/>
        </authorList>
    </citation>
    <scope>NUCLEOTIDE SEQUENCE</scope>
    <source>
        <strain evidence="1">IA702</strain>
    </source>
</reference>
<dbReference type="Gene3D" id="3.40.50.1000">
    <property type="entry name" value="HAD superfamily/HAD-like"/>
    <property type="match status" value="2"/>
</dbReference>
<protein>
    <submittedName>
        <fullName evidence="1">8303_t:CDS:1</fullName>
    </submittedName>
</protein>
<name>A0A9N9EBR7_9GLOM</name>
<dbReference type="EMBL" id="CAJVPJ010007082">
    <property type="protein sequence ID" value="CAG8673365.1"/>
    <property type="molecule type" value="Genomic_DNA"/>
</dbReference>
<dbReference type="InterPro" id="IPR023214">
    <property type="entry name" value="HAD_sf"/>
</dbReference>
<keyword evidence="2" id="KW-1185">Reference proteome</keyword>
<comment type="caution">
    <text evidence="1">The sequence shown here is derived from an EMBL/GenBank/DDBJ whole genome shotgun (WGS) entry which is preliminary data.</text>
</comment>
<feature type="non-terminal residue" evidence="1">
    <location>
        <position position="1"/>
    </location>
</feature>
<dbReference type="AlphaFoldDB" id="A0A9N9EBR7"/>
<gene>
    <name evidence="1" type="ORF">POCULU_LOCUS11095</name>
</gene>
<evidence type="ECO:0000313" key="1">
    <source>
        <dbReference type="EMBL" id="CAG8673365.1"/>
    </source>
</evidence>